<evidence type="ECO:0000256" key="1">
    <source>
        <dbReference type="ARBA" id="ARBA00004117"/>
    </source>
</evidence>
<organism evidence="12 13">
    <name type="scientific">Mariprofundus aestuarium</name>
    <dbReference type="NCBI Taxonomy" id="1921086"/>
    <lineage>
        <taxon>Bacteria</taxon>
        <taxon>Pseudomonadati</taxon>
        <taxon>Pseudomonadota</taxon>
        <taxon>Candidatius Mariprofundia</taxon>
        <taxon>Mariprofundales</taxon>
        <taxon>Mariprofundaceae</taxon>
        <taxon>Mariprofundus</taxon>
    </lineage>
</organism>
<sequence>MSEPVLNKGEIEALLGAIAPEEEADALIASFPMMPQPESVDSFEFREEEKSGLNDYPRFSQMHDRFTEALLANWRMNFTNTISVFFKETVESSYFEALDSDEPRVYFTLESPGSGHILVVLDKALVVSYIDALLSGSGEVIPDEDTGLTPLELKLAARIASSTGSMLADLWSPIIKLDFELKQIDLDPMSLLMTAEDELCFSVTNVIVLGEEVRGEITICYPFSFLEPMLITMRSQAREQTESIDEEWNSQLKSSILHSPIELRLELGRCNIRIQDFLNYKTGDFLPLTILERDPAKLWIDKYQSYLAIPGQQDGMLAAEIIEILKLEPENNYD</sequence>
<evidence type="ECO:0000313" key="13">
    <source>
        <dbReference type="Proteomes" id="UP000231701"/>
    </source>
</evidence>
<feature type="domain" description="Flagellar motor switch protein FliN-like C-terminal" evidence="11">
    <location>
        <begin position="256"/>
        <end position="325"/>
    </location>
</feature>
<dbReference type="GO" id="GO:0009425">
    <property type="term" value="C:bacterial-type flagellum basal body"/>
    <property type="evidence" value="ECO:0007669"/>
    <property type="project" value="UniProtKB-SubCell"/>
</dbReference>
<keyword evidence="5" id="KW-1003">Cell membrane</keyword>
<keyword evidence="7" id="KW-0283">Flagellar rotation</keyword>
<keyword evidence="12" id="KW-0969">Cilium</keyword>
<evidence type="ECO:0000256" key="10">
    <source>
        <dbReference type="ARBA" id="ARBA00025044"/>
    </source>
</evidence>
<dbReference type="SUPFAM" id="SSF103039">
    <property type="entry name" value="CheC-like"/>
    <property type="match status" value="1"/>
</dbReference>
<dbReference type="InterPro" id="IPR028976">
    <property type="entry name" value="CheC-like_sf"/>
</dbReference>
<dbReference type="Pfam" id="PF02154">
    <property type="entry name" value="FliM"/>
    <property type="match status" value="1"/>
</dbReference>
<dbReference type="RefSeq" id="WP_100276565.1">
    <property type="nucleotide sequence ID" value="NZ_CP018799.1"/>
</dbReference>
<evidence type="ECO:0000256" key="8">
    <source>
        <dbReference type="ARBA" id="ARBA00023136"/>
    </source>
</evidence>
<evidence type="ECO:0000313" key="12">
    <source>
        <dbReference type="EMBL" id="ATX78569.1"/>
    </source>
</evidence>
<keyword evidence="13" id="KW-1185">Reference proteome</keyword>
<dbReference type="SUPFAM" id="SSF101801">
    <property type="entry name" value="Surface presentation of antigens (SPOA)"/>
    <property type="match status" value="1"/>
</dbReference>
<dbReference type="GO" id="GO:0003774">
    <property type="term" value="F:cytoskeletal motor activity"/>
    <property type="evidence" value="ECO:0007669"/>
    <property type="project" value="InterPro"/>
</dbReference>
<protein>
    <recommendedName>
        <fullName evidence="4">Flagellar motor switch protein FliM</fullName>
    </recommendedName>
</protein>
<evidence type="ECO:0000256" key="4">
    <source>
        <dbReference type="ARBA" id="ARBA00021898"/>
    </source>
</evidence>
<evidence type="ECO:0000256" key="3">
    <source>
        <dbReference type="ARBA" id="ARBA00011049"/>
    </source>
</evidence>
<evidence type="ECO:0000256" key="2">
    <source>
        <dbReference type="ARBA" id="ARBA00004202"/>
    </source>
</evidence>
<gene>
    <name evidence="12" type="ORF">Ga0123461_0116</name>
</gene>
<dbReference type="InterPro" id="IPR001689">
    <property type="entry name" value="Flag_FliM"/>
</dbReference>
<keyword evidence="9" id="KW-0975">Bacterial flagellum</keyword>
<keyword evidence="12" id="KW-0966">Cell projection</keyword>
<dbReference type="InterPro" id="IPR001543">
    <property type="entry name" value="FliN-like_C"/>
</dbReference>
<dbReference type="GO" id="GO:0005886">
    <property type="term" value="C:plasma membrane"/>
    <property type="evidence" value="ECO:0007669"/>
    <property type="project" value="UniProtKB-SubCell"/>
</dbReference>
<evidence type="ECO:0000256" key="9">
    <source>
        <dbReference type="ARBA" id="ARBA00023143"/>
    </source>
</evidence>
<dbReference type="InterPro" id="IPR036429">
    <property type="entry name" value="SpoA-like_sf"/>
</dbReference>
<keyword evidence="8" id="KW-0472">Membrane</keyword>
<dbReference type="PANTHER" id="PTHR30034:SF6">
    <property type="entry name" value="YOP PROTEINS TRANSLOCATION PROTEIN Q"/>
    <property type="match status" value="1"/>
</dbReference>
<dbReference type="EMBL" id="CP018799">
    <property type="protein sequence ID" value="ATX78569.1"/>
    <property type="molecule type" value="Genomic_DNA"/>
</dbReference>
<dbReference type="GO" id="GO:0050918">
    <property type="term" value="P:positive chemotaxis"/>
    <property type="evidence" value="ECO:0007669"/>
    <property type="project" value="TreeGrafter"/>
</dbReference>
<evidence type="ECO:0000256" key="5">
    <source>
        <dbReference type="ARBA" id="ARBA00022475"/>
    </source>
</evidence>
<dbReference type="PANTHER" id="PTHR30034">
    <property type="entry name" value="FLAGELLAR MOTOR SWITCH PROTEIN FLIM"/>
    <property type="match status" value="1"/>
</dbReference>
<dbReference type="CDD" id="cd17908">
    <property type="entry name" value="FliM"/>
    <property type="match status" value="1"/>
</dbReference>
<evidence type="ECO:0000259" key="11">
    <source>
        <dbReference type="Pfam" id="PF01052"/>
    </source>
</evidence>
<name>A0A2K8KXK0_MARES</name>
<evidence type="ECO:0000256" key="7">
    <source>
        <dbReference type="ARBA" id="ARBA00022779"/>
    </source>
</evidence>
<dbReference type="GO" id="GO:0071978">
    <property type="term" value="P:bacterial-type flagellum-dependent swarming motility"/>
    <property type="evidence" value="ECO:0007669"/>
    <property type="project" value="TreeGrafter"/>
</dbReference>
<proteinExistence type="inferred from homology"/>
<comment type="similarity">
    <text evidence="3">Belongs to the FliM family.</text>
</comment>
<dbReference type="OrthoDB" id="9806941at2"/>
<dbReference type="Gene3D" id="3.40.1550.10">
    <property type="entry name" value="CheC-like"/>
    <property type="match status" value="1"/>
</dbReference>
<keyword evidence="12" id="KW-0282">Flagellum</keyword>
<comment type="function">
    <text evidence="10">FliM is one of three proteins (FliG, FliN, FliM) that forms the rotor-mounted switch complex (C ring), located at the base of the basal body. This complex interacts with the CheY and CheZ chemotaxis proteins, in addition to contacting components of the motor that determine the direction of flagellar rotation.</text>
</comment>
<dbReference type="Gene3D" id="2.30.330.10">
    <property type="entry name" value="SpoA-like"/>
    <property type="match status" value="1"/>
</dbReference>
<dbReference type="KEGG" id="maes:Ga0123461_0116"/>
<dbReference type="Pfam" id="PF01052">
    <property type="entry name" value="FliMN_C"/>
    <property type="match status" value="1"/>
</dbReference>
<evidence type="ECO:0000256" key="6">
    <source>
        <dbReference type="ARBA" id="ARBA00022500"/>
    </source>
</evidence>
<comment type="subcellular location">
    <subcellularLocation>
        <location evidence="1">Bacterial flagellum basal body</location>
    </subcellularLocation>
    <subcellularLocation>
        <location evidence="2">Cell membrane</location>
        <topology evidence="2">Peripheral membrane protein</topology>
    </subcellularLocation>
</comment>
<accession>A0A2K8KXK0</accession>
<dbReference type="PRINTS" id="PR00955">
    <property type="entry name" value="FLGMOTORFLIM"/>
</dbReference>
<dbReference type="Proteomes" id="UP000231701">
    <property type="component" value="Chromosome"/>
</dbReference>
<reference evidence="12 13" key="1">
    <citation type="submission" date="2016-12" db="EMBL/GenBank/DDBJ databases">
        <title>Isolation and genomic insights into novel planktonic Zetaproteobacteria from stratified waters of the Chesapeake Bay.</title>
        <authorList>
            <person name="McAllister S.M."/>
            <person name="Kato S."/>
            <person name="Chan C.S."/>
            <person name="Chiu B.K."/>
            <person name="Field E.K."/>
        </authorList>
    </citation>
    <scope>NUCLEOTIDE SEQUENCE [LARGE SCALE GENOMIC DNA]</scope>
    <source>
        <strain evidence="12 13">CP-5</strain>
    </source>
</reference>
<keyword evidence="6" id="KW-0145">Chemotaxis</keyword>
<dbReference type="AlphaFoldDB" id="A0A2K8KXK0"/>